<evidence type="ECO:0000256" key="7">
    <source>
        <dbReference type="SAM" id="MobiDB-lite"/>
    </source>
</evidence>
<dbReference type="HOGENOM" id="CLU_030742_2_0_11"/>
<dbReference type="Gene3D" id="3.50.50.60">
    <property type="entry name" value="FAD/NAD(P)-binding domain"/>
    <property type="match status" value="2"/>
</dbReference>
<evidence type="ECO:0000313" key="9">
    <source>
        <dbReference type="EMBL" id="AHY47328.1"/>
    </source>
</evidence>
<evidence type="ECO:0000313" key="11">
    <source>
        <dbReference type="Proteomes" id="UP000025229"/>
    </source>
</evidence>
<comment type="cofactor">
    <cofactor evidence="1">
        <name>FAD</name>
        <dbReference type="ChEBI" id="CHEBI:57692"/>
    </cofactor>
</comment>
<dbReference type="EMBL" id="CP007514">
    <property type="protein sequence ID" value="AHY47328.1"/>
    <property type="molecule type" value="Genomic_DNA"/>
</dbReference>
<reference evidence="9 11" key="1">
    <citation type="submission" date="2014-03" db="EMBL/GenBank/DDBJ databases">
        <title>Complete genome sequence of the Radio-Resistant Rubrobacter radiotolerans RSPS-4.</title>
        <authorList>
            <person name="Egas C.C."/>
            <person name="Barroso C.C."/>
            <person name="Froufe H.J.C."/>
            <person name="Pacheco J.J."/>
            <person name="Albuquerque L.L."/>
            <person name="da Costa M.M.S."/>
        </authorList>
    </citation>
    <scope>NUCLEOTIDE SEQUENCE [LARGE SCALE GENOMIC DNA]</scope>
    <source>
        <strain evidence="9 11">RSPS-4</strain>
    </source>
</reference>
<dbReference type="SUPFAM" id="SSF51905">
    <property type="entry name" value="FAD/NAD(P)-binding domain"/>
    <property type="match status" value="2"/>
</dbReference>
<dbReference type="OrthoDB" id="9802771at2"/>
<dbReference type="InterPro" id="IPR015904">
    <property type="entry name" value="Sulphide_quinone_reductase"/>
</dbReference>
<evidence type="ECO:0000256" key="5">
    <source>
        <dbReference type="ARBA" id="ARBA00022946"/>
    </source>
</evidence>
<keyword evidence="6 10" id="KW-0560">Oxidoreductase</keyword>
<sequence length="456" mass="49842">MQGKSIAVGVGAGSVALASAALVQNALKSDVRGKVVIVGGGTAGISVAARLCRELKEPDVTIIEPSEKHAYQPGWTLVSSGVFPKEHFIRSEGELIPDKAKWLRDRVVGFLPEENKLETESGRRVGYDYLVVCPGHQLDYGKIEGLDGHLGKNGLYSNYTGEGAEKTWEGIRNFRGGTALFVEPAGPIKCGGAPQKIAYMADSHWRRSGVRGNIYQMFLNGKPSIFSAPLYAEALTEVMERKEIDTRFKHNLVSVDAEKKEATFAVDSEDTEQAEESSRAAGGRRGVGAPPKMSRGEGTVTISYDLLHFCPPQSAPDFIKESPLSNDAGYVEVDKHTLQHTRYPNVFALGDASNLPTSKTGAAIRKQAPVVVHNLIKLMGGADLKKDSEDYHGYTSCPLVTDYGKMLLAEFDYSLKPRPTFPPWEHDSTKETYTNWLLKTQGLPNIYWHGMLKGLA</sequence>
<gene>
    <name evidence="9" type="ORF">RradSPS_2045</name>
    <name evidence="10" type="ORF">SIL72_11940</name>
</gene>
<dbReference type="GO" id="GO:0071949">
    <property type="term" value="F:FAD binding"/>
    <property type="evidence" value="ECO:0007669"/>
    <property type="project" value="TreeGrafter"/>
</dbReference>
<dbReference type="GO" id="GO:0048038">
    <property type="term" value="F:quinone binding"/>
    <property type="evidence" value="ECO:0007669"/>
    <property type="project" value="UniProtKB-KW"/>
</dbReference>
<dbReference type="InterPro" id="IPR036188">
    <property type="entry name" value="FAD/NAD-bd_sf"/>
</dbReference>
<dbReference type="Proteomes" id="UP001281130">
    <property type="component" value="Unassembled WGS sequence"/>
</dbReference>
<feature type="region of interest" description="Disordered" evidence="7">
    <location>
        <begin position="265"/>
        <end position="296"/>
    </location>
</feature>
<evidence type="ECO:0000256" key="1">
    <source>
        <dbReference type="ARBA" id="ARBA00001974"/>
    </source>
</evidence>
<keyword evidence="5" id="KW-0809">Transit peptide</keyword>
<dbReference type="EC" id="1.-.-.-" evidence="10"/>
<keyword evidence="4" id="KW-0274">FAD</keyword>
<dbReference type="AlphaFoldDB" id="A0A023X4Q2"/>
<evidence type="ECO:0000256" key="2">
    <source>
        <dbReference type="ARBA" id="ARBA00022630"/>
    </source>
</evidence>
<organism evidence="9 11">
    <name type="scientific">Rubrobacter radiotolerans</name>
    <name type="common">Arthrobacter radiotolerans</name>
    <dbReference type="NCBI Taxonomy" id="42256"/>
    <lineage>
        <taxon>Bacteria</taxon>
        <taxon>Bacillati</taxon>
        <taxon>Actinomycetota</taxon>
        <taxon>Rubrobacteria</taxon>
        <taxon>Rubrobacterales</taxon>
        <taxon>Rubrobacteraceae</taxon>
        <taxon>Rubrobacter</taxon>
    </lineage>
</organism>
<evidence type="ECO:0000256" key="3">
    <source>
        <dbReference type="ARBA" id="ARBA00022719"/>
    </source>
</evidence>
<dbReference type="PANTHER" id="PTHR10632:SF2">
    <property type="entry name" value="SULFIDE:QUINONE OXIDOREDUCTASE, MITOCHONDRIAL"/>
    <property type="match status" value="1"/>
</dbReference>
<keyword evidence="11" id="KW-1185">Reference proteome</keyword>
<dbReference type="GO" id="GO:0070221">
    <property type="term" value="P:sulfide oxidation, using sulfide:quinone oxidoreductase"/>
    <property type="evidence" value="ECO:0007669"/>
    <property type="project" value="TreeGrafter"/>
</dbReference>
<dbReference type="FunFam" id="3.50.50.60:FF:000034">
    <property type="entry name" value="sulfide:quinone oxidoreductase, mitochondrial"/>
    <property type="match status" value="1"/>
</dbReference>
<dbReference type="STRING" id="42256.RradSPS_2045"/>
<keyword evidence="2" id="KW-0285">Flavoprotein</keyword>
<dbReference type="Proteomes" id="UP000025229">
    <property type="component" value="Chromosome"/>
</dbReference>
<reference evidence="10" key="2">
    <citation type="submission" date="2023-11" db="EMBL/GenBank/DDBJ databases">
        <title>MicrobeMod: A computational toolkit for identifying prokaryotic methylation and restriction-modification with nanopore sequencing.</title>
        <authorList>
            <person name="Crits-Christoph A."/>
            <person name="Kang S.C."/>
            <person name="Lee H."/>
            <person name="Ostrov N."/>
        </authorList>
    </citation>
    <scope>NUCLEOTIDE SEQUENCE</scope>
    <source>
        <strain evidence="10">ATCC 51242</strain>
    </source>
</reference>
<evidence type="ECO:0000313" key="10">
    <source>
        <dbReference type="EMBL" id="MDX5894732.1"/>
    </source>
</evidence>
<dbReference type="GO" id="GO:0070224">
    <property type="term" value="F:sulfide:quinone oxidoreductase activity"/>
    <property type="evidence" value="ECO:0007669"/>
    <property type="project" value="TreeGrafter"/>
</dbReference>
<dbReference type="KEGG" id="rrd:RradSPS_2045"/>
<evidence type="ECO:0000259" key="8">
    <source>
        <dbReference type="Pfam" id="PF07992"/>
    </source>
</evidence>
<accession>A0A023X4Q2</accession>
<dbReference type="Pfam" id="PF07992">
    <property type="entry name" value="Pyr_redox_2"/>
    <property type="match status" value="1"/>
</dbReference>
<dbReference type="eggNOG" id="COG0446">
    <property type="taxonomic scope" value="Bacteria"/>
</dbReference>
<dbReference type="PATRIC" id="fig|42256.3.peg.2081"/>
<dbReference type="EMBL" id="JAWXXX010000001">
    <property type="protein sequence ID" value="MDX5894732.1"/>
    <property type="molecule type" value="Genomic_DNA"/>
</dbReference>
<dbReference type="RefSeq" id="WP_084263899.1">
    <property type="nucleotide sequence ID" value="NZ_CP007514.1"/>
</dbReference>
<evidence type="ECO:0000256" key="4">
    <source>
        <dbReference type="ARBA" id="ARBA00022827"/>
    </source>
</evidence>
<feature type="domain" description="FAD/NAD(P)-binding" evidence="8">
    <location>
        <begin position="34"/>
        <end position="150"/>
    </location>
</feature>
<protein>
    <submittedName>
        <fullName evidence="10">FAD/NAD(P)-binding oxidoreductase</fullName>
        <ecNumber evidence="10">1.-.-.-</ecNumber>
    </submittedName>
    <submittedName>
        <fullName evidence="9">Pyridine nucleotide-disulfide oxidoreductase</fullName>
    </submittedName>
</protein>
<dbReference type="PRINTS" id="PR00368">
    <property type="entry name" value="FADPNR"/>
</dbReference>
<dbReference type="InterPro" id="IPR023753">
    <property type="entry name" value="FAD/NAD-binding_dom"/>
</dbReference>
<proteinExistence type="predicted"/>
<name>A0A023X4Q2_RUBRA</name>
<evidence type="ECO:0000256" key="6">
    <source>
        <dbReference type="ARBA" id="ARBA00023002"/>
    </source>
</evidence>
<keyword evidence="3" id="KW-0874">Quinone</keyword>
<dbReference type="PANTHER" id="PTHR10632">
    <property type="entry name" value="SULFIDE:QUINONE OXIDOREDUCTASE"/>
    <property type="match status" value="1"/>
</dbReference>